<dbReference type="KEGG" id="gfs:119641036"/>
<evidence type="ECO:0000313" key="2">
    <source>
        <dbReference type="RefSeq" id="XP_037895383.1"/>
    </source>
</evidence>
<reference evidence="2" key="1">
    <citation type="submission" date="2025-08" db="UniProtKB">
        <authorList>
            <consortium name="RefSeq"/>
        </authorList>
    </citation>
    <scope>IDENTIFICATION</scope>
    <source>
        <tissue evidence="2">Whole body pupa</tissue>
    </source>
</reference>
<dbReference type="RefSeq" id="XP_037895383.1">
    <property type="nucleotide sequence ID" value="XM_038039455.1"/>
</dbReference>
<dbReference type="AlphaFoldDB" id="A0A9C6DXM3"/>
<name>A0A9C6DXM3_9MUSC</name>
<dbReference type="Proteomes" id="UP000092443">
    <property type="component" value="Unplaced"/>
</dbReference>
<evidence type="ECO:0000313" key="1">
    <source>
        <dbReference type="Proteomes" id="UP000092443"/>
    </source>
</evidence>
<keyword evidence="1" id="KW-1185">Reference proteome</keyword>
<proteinExistence type="predicted"/>
<gene>
    <name evidence="2" type="primary">LOC119641036</name>
</gene>
<protein>
    <submittedName>
        <fullName evidence="2">Uncharacterized protein LOC119641036 isoform X1</fullName>
    </submittedName>
</protein>
<accession>A0A9C6DXM3</accession>
<dbReference type="GeneID" id="119641036"/>
<sequence>MFSLTFFPAHSCPTWFFSQRNEIHFKNLYTRCTKNRSSNCYIKQSRHQMMKLCSSCRSSTLLNIVIDQRLRIDTCRYLIEILSRRLTGE</sequence>
<organism evidence="1 2">
    <name type="scientific">Glossina fuscipes</name>
    <dbReference type="NCBI Taxonomy" id="7396"/>
    <lineage>
        <taxon>Eukaryota</taxon>
        <taxon>Metazoa</taxon>
        <taxon>Ecdysozoa</taxon>
        <taxon>Arthropoda</taxon>
        <taxon>Hexapoda</taxon>
        <taxon>Insecta</taxon>
        <taxon>Pterygota</taxon>
        <taxon>Neoptera</taxon>
        <taxon>Endopterygota</taxon>
        <taxon>Diptera</taxon>
        <taxon>Brachycera</taxon>
        <taxon>Muscomorpha</taxon>
        <taxon>Hippoboscoidea</taxon>
        <taxon>Glossinidae</taxon>
        <taxon>Glossina</taxon>
    </lineage>
</organism>